<reference evidence="8" key="1">
    <citation type="submission" date="2020-01" db="EMBL/GenBank/DDBJ databases">
        <title>Genome sequence of Kobresia littledalei, the first chromosome-level genome in the family Cyperaceae.</title>
        <authorList>
            <person name="Qu G."/>
        </authorList>
    </citation>
    <scope>NUCLEOTIDE SEQUENCE</scope>
    <source>
        <strain evidence="8">C.B.Clarke</strain>
        <tissue evidence="8">Leaf</tissue>
    </source>
</reference>
<evidence type="ECO:0000313" key="8">
    <source>
        <dbReference type="EMBL" id="KAF3322304.1"/>
    </source>
</evidence>
<comment type="similarity">
    <text evidence="2">Belongs to the YSL (TC 2.A.67.2) family.</text>
</comment>
<evidence type="ECO:0000256" key="4">
    <source>
        <dbReference type="ARBA" id="ARBA00022692"/>
    </source>
</evidence>
<keyword evidence="5 7" id="KW-1133">Transmembrane helix</keyword>
<dbReference type="AlphaFoldDB" id="A0A833VF54"/>
<protein>
    <submittedName>
        <fullName evidence="8">Metal-nicotianamine transporter YSL12</fullName>
    </submittedName>
</protein>
<gene>
    <name evidence="8" type="ORF">FCM35_KLT13445</name>
</gene>
<dbReference type="GO" id="GO:0016020">
    <property type="term" value="C:membrane"/>
    <property type="evidence" value="ECO:0007669"/>
    <property type="project" value="UniProtKB-SubCell"/>
</dbReference>
<proteinExistence type="inferred from homology"/>
<evidence type="ECO:0000313" key="9">
    <source>
        <dbReference type="Proteomes" id="UP000623129"/>
    </source>
</evidence>
<evidence type="ECO:0000256" key="5">
    <source>
        <dbReference type="ARBA" id="ARBA00022989"/>
    </source>
</evidence>
<dbReference type="Proteomes" id="UP000623129">
    <property type="component" value="Unassembled WGS sequence"/>
</dbReference>
<dbReference type="GO" id="GO:0035673">
    <property type="term" value="F:oligopeptide transmembrane transporter activity"/>
    <property type="evidence" value="ECO:0007669"/>
    <property type="project" value="InterPro"/>
</dbReference>
<dbReference type="PANTHER" id="PTHR31645">
    <property type="entry name" value="OLIGOPEPTIDE TRANSPORTER YGL114W-RELATED"/>
    <property type="match status" value="1"/>
</dbReference>
<accession>A0A833VF54</accession>
<dbReference type="InterPro" id="IPR004813">
    <property type="entry name" value="OPT"/>
</dbReference>
<sequence>MATSGDQNWQANPDAHREDMVEMSTLRHCNKSNGESERNEENYYQVLSVEQVFESQPVPSWREQLTFRAFVVAFFLAVMFSVIVMKLNLTTGIIPSLNVSAGEYSDSDSRGCGLWAGLQWKQVKTLGKFFAGSFVWGFFQWFYTGGDDCGFTSFPTLGLEAYAQKFYFDFSSTYVGVGMICPYIVNLSVLLGGIISWGLMWPLIDKKKGDWYSDSLPSTSLHGLQGYKVFISIAMILGDGLYNFGKVFSFMFYAIYKSQTGKKSELPFSDGDDHAMTTVKPVSFDDEKRTRLFLKDQISYYIAIPGYIIVAIISMFTLPYIFKPLKW</sequence>
<feature type="transmembrane region" description="Helical" evidence="7">
    <location>
        <begin position="298"/>
        <end position="322"/>
    </location>
</feature>
<comment type="caution">
    <text evidence="8">The sequence shown here is derived from an EMBL/GenBank/DDBJ whole genome shotgun (WGS) entry which is preliminary data.</text>
</comment>
<dbReference type="EMBL" id="SWLB01000025">
    <property type="protein sequence ID" value="KAF3322304.1"/>
    <property type="molecule type" value="Genomic_DNA"/>
</dbReference>
<dbReference type="PANTHER" id="PTHR31645:SF76">
    <property type="entry name" value="METAL-NICOTIANAMINE TRANSPORTER YSL8-RELATED"/>
    <property type="match status" value="1"/>
</dbReference>
<feature type="transmembrane region" description="Helical" evidence="7">
    <location>
        <begin position="229"/>
        <end position="256"/>
    </location>
</feature>
<keyword evidence="6 7" id="KW-0472">Membrane</keyword>
<organism evidence="8 9">
    <name type="scientific">Carex littledalei</name>
    <dbReference type="NCBI Taxonomy" id="544730"/>
    <lineage>
        <taxon>Eukaryota</taxon>
        <taxon>Viridiplantae</taxon>
        <taxon>Streptophyta</taxon>
        <taxon>Embryophyta</taxon>
        <taxon>Tracheophyta</taxon>
        <taxon>Spermatophyta</taxon>
        <taxon>Magnoliopsida</taxon>
        <taxon>Liliopsida</taxon>
        <taxon>Poales</taxon>
        <taxon>Cyperaceae</taxon>
        <taxon>Cyperoideae</taxon>
        <taxon>Cariceae</taxon>
        <taxon>Carex</taxon>
        <taxon>Carex subgen. Euthyceras</taxon>
    </lineage>
</organism>
<feature type="transmembrane region" description="Helical" evidence="7">
    <location>
        <begin position="65"/>
        <end position="85"/>
    </location>
</feature>
<name>A0A833VF54_9POAL</name>
<keyword evidence="4 7" id="KW-0812">Transmembrane</keyword>
<dbReference type="OrthoDB" id="2004495at2759"/>
<keyword evidence="3" id="KW-0813">Transport</keyword>
<evidence type="ECO:0000256" key="7">
    <source>
        <dbReference type="SAM" id="Phobius"/>
    </source>
</evidence>
<evidence type="ECO:0000256" key="1">
    <source>
        <dbReference type="ARBA" id="ARBA00004141"/>
    </source>
</evidence>
<feature type="transmembrane region" description="Helical" evidence="7">
    <location>
        <begin position="183"/>
        <end position="204"/>
    </location>
</feature>
<dbReference type="Pfam" id="PF03169">
    <property type="entry name" value="OPT"/>
    <property type="match status" value="1"/>
</dbReference>
<evidence type="ECO:0000256" key="3">
    <source>
        <dbReference type="ARBA" id="ARBA00022448"/>
    </source>
</evidence>
<comment type="subcellular location">
    <subcellularLocation>
        <location evidence="1">Membrane</location>
        <topology evidence="1">Multi-pass membrane protein</topology>
    </subcellularLocation>
</comment>
<evidence type="ECO:0000256" key="2">
    <source>
        <dbReference type="ARBA" id="ARBA00010276"/>
    </source>
</evidence>
<dbReference type="InterPro" id="IPR045035">
    <property type="entry name" value="YSL-like"/>
</dbReference>
<keyword evidence="9" id="KW-1185">Reference proteome</keyword>
<evidence type="ECO:0000256" key="6">
    <source>
        <dbReference type="ARBA" id="ARBA00023136"/>
    </source>
</evidence>